<dbReference type="CDD" id="cd00009">
    <property type="entry name" value="AAA"/>
    <property type="match status" value="1"/>
</dbReference>
<dbReference type="InterPro" id="IPR050130">
    <property type="entry name" value="ClpA_ClpB"/>
</dbReference>
<dbReference type="InterPro" id="IPR004176">
    <property type="entry name" value="Clp_R_N"/>
</dbReference>
<dbReference type="InterPro" id="IPR036628">
    <property type="entry name" value="Clp_N_dom_sf"/>
</dbReference>
<dbReference type="InterPro" id="IPR001270">
    <property type="entry name" value="ClpA/B"/>
</dbReference>
<dbReference type="SUPFAM" id="SSF81923">
    <property type="entry name" value="Double Clp-N motif"/>
    <property type="match status" value="1"/>
</dbReference>
<dbReference type="CDD" id="cd19499">
    <property type="entry name" value="RecA-like_ClpB_Hsp104-like"/>
    <property type="match status" value="1"/>
</dbReference>
<dbReference type="EMBL" id="JANFML010000028">
    <property type="protein sequence ID" value="MDG4512824.1"/>
    <property type="molecule type" value="Genomic_DNA"/>
</dbReference>
<dbReference type="Pfam" id="PF10431">
    <property type="entry name" value="ClpB_D2-small"/>
    <property type="match status" value="1"/>
</dbReference>
<dbReference type="Gene3D" id="1.10.8.60">
    <property type="match status" value="2"/>
</dbReference>
<dbReference type="AlphaFoldDB" id="A0A9X4MU99"/>
<feature type="coiled-coil region" evidence="7">
    <location>
        <begin position="85"/>
        <end position="112"/>
    </location>
</feature>
<dbReference type="InterPro" id="IPR028299">
    <property type="entry name" value="ClpA/B_CS2"/>
</dbReference>
<dbReference type="GO" id="GO:0034605">
    <property type="term" value="P:cellular response to heat"/>
    <property type="evidence" value="ECO:0007669"/>
    <property type="project" value="TreeGrafter"/>
</dbReference>
<evidence type="ECO:0000256" key="5">
    <source>
        <dbReference type="ARBA" id="ARBA00025613"/>
    </source>
</evidence>
<sequence>MNSEKLPELLNLLEDAKWIAIQYKNYQIDIPHLWYCLLSQKTKIWDLYSRLGIDNPSLFVLVEKEVAKIPSISSTTNENYGKQFSQRLNKLLEQAEKEAEDANNTHVSLEDICIALMEQKNNPITVYLRDQSINKSQILDVLGRRQSRKGEEEQVSVHYPSLEKYAINLNNLLQHQSTGNMIVGREKEMADIARILSRSTKHHAVLIGPPGTGRRTIVYGFVQKIISQIVPDHLKEMIVYQLDLGALLAGTKYRGEFEERLNGVIRDLLETQGQVVLYIEDIHQIVSAGKTEGAMDAATLLKPYLSNTKLTLLGTSYHAAYRETIEADPSLEKNFQRIIVSESDAQLTMDILNAHKERFEAYHLVTISEESMDAAIQLSRRYLTDRYLPDKALDLLDEACALKKIENRESERKIGKNEIANVVERLTGIKVQGVMESERSRLLNLGKLLRERIIGQDEAVDAVSQVILRSRAGIQNPKRPIGSFLFLGPTGVGKTALAKRLAEVLFGNELEMVRLDMSEYMEKHAVAKLVGPPPGYVGYEEGGQLTEAVRKRLYSIILLDEIEKAHPDVFNMLLQVLDEGRLTDSKGRTIDFKNTLLIMTSNLGSDKILHSLSTKGKLTDEIRKEIIEDLDNHFKPEFLNRIDEVLLFNSLRIEDMTDIVKLMIRDLQMRLSEQKVTLEISNGVYSYLAKKGYQVKFGARPMLRLIQKEIENPLARLLIENGKEKEMKISLTLGNDKLIFSSSFNNNEAI</sequence>
<comment type="caution">
    <text evidence="9">The sequence shown here is derived from an EMBL/GenBank/DDBJ whole genome shotgun (WGS) entry which is preliminary data.</text>
</comment>
<dbReference type="GO" id="GO:0008233">
    <property type="term" value="F:peptidase activity"/>
    <property type="evidence" value="ECO:0007669"/>
    <property type="project" value="UniProtKB-KW"/>
</dbReference>
<keyword evidence="1 6" id="KW-0677">Repeat</keyword>
<dbReference type="Gene3D" id="3.40.50.300">
    <property type="entry name" value="P-loop containing nucleotide triphosphate hydrolases"/>
    <property type="match status" value="2"/>
</dbReference>
<keyword evidence="4" id="KW-0143">Chaperone</keyword>
<evidence type="ECO:0000313" key="10">
    <source>
        <dbReference type="Proteomes" id="UP001152879"/>
    </source>
</evidence>
<dbReference type="InterPro" id="IPR019489">
    <property type="entry name" value="Clp_ATPase_C"/>
</dbReference>
<dbReference type="Pfam" id="PF07724">
    <property type="entry name" value="AAA_2"/>
    <property type="match status" value="1"/>
</dbReference>
<name>A0A9X4MU99_STRSU</name>
<proteinExistence type="predicted"/>
<evidence type="ECO:0000256" key="1">
    <source>
        <dbReference type="ARBA" id="ARBA00022737"/>
    </source>
</evidence>
<dbReference type="InterPro" id="IPR041546">
    <property type="entry name" value="ClpA/ClpB_AAA_lid"/>
</dbReference>
<comment type="function">
    <text evidence="5">Part of a stress-induced multi-chaperone system, it is involved in the recovery of the cell from heat-induced damage, in cooperation with DnaK, DnaJ and GrpE. Acts before DnaK, in the processing of protein aggregates. Protein binding stimulates the ATPase activity; ATP hydrolysis unfolds the denatured protein aggregates, which probably helps expose new hydrophobic binding sites on the surface of ClpB-bound aggregates, contributing to the solubilization and refolding of denatured protein aggregates by DnaK.</text>
</comment>
<keyword evidence="9" id="KW-0645">Protease</keyword>
<evidence type="ECO:0000313" key="9">
    <source>
        <dbReference type="EMBL" id="MDG4512824.1"/>
    </source>
</evidence>
<dbReference type="GO" id="GO:0016887">
    <property type="term" value="F:ATP hydrolysis activity"/>
    <property type="evidence" value="ECO:0007669"/>
    <property type="project" value="InterPro"/>
</dbReference>
<dbReference type="GO" id="GO:0006508">
    <property type="term" value="P:proteolysis"/>
    <property type="evidence" value="ECO:0007669"/>
    <property type="project" value="UniProtKB-KW"/>
</dbReference>
<gene>
    <name evidence="9" type="ORF">NOL15_08270</name>
</gene>
<evidence type="ECO:0000256" key="6">
    <source>
        <dbReference type="PROSITE-ProRule" id="PRU01251"/>
    </source>
</evidence>
<dbReference type="InterPro" id="IPR003593">
    <property type="entry name" value="AAA+_ATPase"/>
</dbReference>
<dbReference type="PANTHER" id="PTHR11638:SF18">
    <property type="entry name" value="HEAT SHOCK PROTEIN 104"/>
    <property type="match status" value="1"/>
</dbReference>
<evidence type="ECO:0000259" key="8">
    <source>
        <dbReference type="PROSITE" id="PS51903"/>
    </source>
</evidence>
<dbReference type="PROSITE" id="PS00871">
    <property type="entry name" value="CLPAB_2"/>
    <property type="match status" value="1"/>
</dbReference>
<dbReference type="InterPro" id="IPR027417">
    <property type="entry name" value="P-loop_NTPase"/>
</dbReference>
<dbReference type="Proteomes" id="UP001152879">
    <property type="component" value="Unassembled WGS sequence"/>
</dbReference>
<reference evidence="9" key="1">
    <citation type="submission" date="2022-07" db="EMBL/GenBank/DDBJ databases">
        <title>Whole Genome Sequencing of Streptococcus suis.</title>
        <authorList>
            <person name="Dai X."/>
            <person name="Huang J."/>
            <person name="Wang L."/>
        </authorList>
    </citation>
    <scope>NUCLEOTIDE SEQUENCE</scope>
    <source>
        <strain evidence="9">SFB2</strain>
    </source>
</reference>
<dbReference type="Gene3D" id="1.10.1780.10">
    <property type="entry name" value="Clp, N-terminal domain"/>
    <property type="match status" value="1"/>
</dbReference>
<dbReference type="SUPFAM" id="SSF52540">
    <property type="entry name" value="P-loop containing nucleoside triphosphate hydrolases"/>
    <property type="match status" value="2"/>
</dbReference>
<dbReference type="Pfam" id="PF00004">
    <property type="entry name" value="AAA"/>
    <property type="match status" value="1"/>
</dbReference>
<dbReference type="PANTHER" id="PTHR11638">
    <property type="entry name" value="ATP-DEPENDENT CLP PROTEASE"/>
    <property type="match status" value="1"/>
</dbReference>
<dbReference type="GO" id="GO:0005524">
    <property type="term" value="F:ATP binding"/>
    <property type="evidence" value="ECO:0007669"/>
    <property type="project" value="UniProtKB-KW"/>
</dbReference>
<keyword evidence="9" id="KW-0378">Hydrolase</keyword>
<evidence type="ECO:0000256" key="4">
    <source>
        <dbReference type="ARBA" id="ARBA00023186"/>
    </source>
</evidence>
<dbReference type="PRINTS" id="PR00300">
    <property type="entry name" value="CLPPROTEASEA"/>
</dbReference>
<dbReference type="Pfam" id="PF17871">
    <property type="entry name" value="AAA_lid_9"/>
    <property type="match status" value="1"/>
</dbReference>
<organism evidence="9 10">
    <name type="scientific">Streptococcus suis</name>
    <dbReference type="NCBI Taxonomy" id="1307"/>
    <lineage>
        <taxon>Bacteria</taxon>
        <taxon>Bacillati</taxon>
        <taxon>Bacillota</taxon>
        <taxon>Bacilli</taxon>
        <taxon>Lactobacillales</taxon>
        <taxon>Streptococcaceae</taxon>
        <taxon>Streptococcus</taxon>
    </lineage>
</organism>
<keyword evidence="2" id="KW-0547">Nucleotide-binding</keyword>
<evidence type="ECO:0000256" key="7">
    <source>
        <dbReference type="SAM" id="Coils"/>
    </source>
</evidence>
<dbReference type="Pfam" id="PF02861">
    <property type="entry name" value="Clp_N"/>
    <property type="match status" value="1"/>
</dbReference>
<dbReference type="GO" id="GO:0005737">
    <property type="term" value="C:cytoplasm"/>
    <property type="evidence" value="ECO:0007669"/>
    <property type="project" value="TreeGrafter"/>
</dbReference>
<dbReference type="SMART" id="SM01086">
    <property type="entry name" value="ClpB_D2-small"/>
    <property type="match status" value="1"/>
</dbReference>
<dbReference type="SMART" id="SM00382">
    <property type="entry name" value="AAA"/>
    <property type="match status" value="2"/>
</dbReference>
<dbReference type="InterPro" id="IPR003959">
    <property type="entry name" value="ATPase_AAA_core"/>
</dbReference>
<evidence type="ECO:0000256" key="2">
    <source>
        <dbReference type="ARBA" id="ARBA00022741"/>
    </source>
</evidence>
<accession>A0A9X4MU99</accession>
<keyword evidence="3 9" id="KW-0067">ATP-binding</keyword>
<evidence type="ECO:0000256" key="3">
    <source>
        <dbReference type="ARBA" id="ARBA00022840"/>
    </source>
</evidence>
<dbReference type="PROSITE" id="PS51903">
    <property type="entry name" value="CLP_R"/>
    <property type="match status" value="1"/>
</dbReference>
<protein>
    <submittedName>
        <fullName evidence="9">ATP-dependent Clp protease ATP-binding subunit</fullName>
    </submittedName>
</protein>
<keyword evidence="7" id="KW-0175">Coiled coil</keyword>
<feature type="domain" description="Clp R" evidence="8">
    <location>
        <begin position="1"/>
        <end position="150"/>
    </location>
</feature>
<dbReference type="FunFam" id="3.40.50.300:FF:000025">
    <property type="entry name" value="ATP-dependent Clp protease subunit"/>
    <property type="match status" value="1"/>
</dbReference>